<name>A0AAW0GTE1_9APHY</name>
<evidence type="ECO:0000256" key="1">
    <source>
        <dbReference type="SAM" id="MobiDB-lite"/>
    </source>
</evidence>
<dbReference type="Proteomes" id="UP001385951">
    <property type="component" value="Unassembled WGS sequence"/>
</dbReference>
<comment type="caution">
    <text evidence="2">The sequence shown here is derived from an EMBL/GenBank/DDBJ whole genome shotgun (WGS) entry which is preliminary data.</text>
</comment>
<gene>
    <name evidence="2" type="ORF">QCA50_002412</name>
</gene>
<evidence type="ECO:0000313" key="2">
    <source>
        <dbReference type="EMBL" id="KAK7695222.1"/>
    </source>
</evidence>
<evidence type="ECO:0000313" key="3">
    <source>
        <dbReference type="Proteomes" id="UP001385951"/>
    </source>
</evidence>
<sequence length="568" mass="62224">MVMQGGSVFDDIADRVLKVDPNDVDARYVQFFHEKIPSRQLAESTTTHQLDRLIAVQPHRLEFFRTRGIVHCFRDEYACAVKDFTHALRESRAQRKARAAHRSSVASDHHHGKGSRKKTGKGVSKTNGQAPPNGTSAPSISKSPSIDGPNGEPLLLHPSVLPDAPDPIEPQCVFLRGAAYLQHAVYLIEDAIFRLEGVRKQPSAEGGEIRLCYIENGRYGGLEVANPDGPLGSRDGAKLQAYRNTLANSGFRDQVTGLIKKALRDHEKFLSYFDTLEGHHSDYTRRNLAEKAELAFRICENMRPTSHHAPPPLPDLPVMFTTYHPLLVESHFSVLICQLLLGDFISLVPNFYRAAQLVDGLEGYPVFLPPRSMAQAEFVEVLERLASGWKNGIQPHTLSLSNELALVPTSRSNGKGVDHSMLSPIIASATSSSSDLTIDTTISGSSSSTPTYLRMAASGSSCPYDDISGVIDDSSPSIVEHSPTGGEVILSNAVSNILVDSLDYARMLLVPVAARQREKRIERSAVEKASINGKRKPMNINIPLHGPRVEVLLAWVGAVHLYELDSVA</sequence>
<feature type="compositionally biased region" description="Basic residues" evidence="1">
    <location>
        <begin position="110"/>
        <end position="120"/>
    </location>
</feature>
<proteinExistence type="predicted"/>
<dbReference type="EMBL" id="JASBNA010000002">
    <property type="protein sequence ID" value="KAK7695222.1"/>
    <property type="molecule type" value="Genomic_DNA"/>
</dbReference>
<organism evidence="2 3">
    <name type="scientific">Cerrena zonata</name>
    <dbReference type="NCBI Taxonomy" id="2478898"/>
    <lineage>
        <taxon>Eukaryota</taxon>
        <taxon>Fungi</taxon>
        <taxon>Dikarya</taxon>
        <taxon>Basidiomycota</taxon>
        <taxon>Agaricomycotina</taxon>
        <taxon>Agaricomycetes</taxon>
        <taxon>Polyporales</taxon>
        <taxon>Cerrenaceae</taxon>
        <taxon>Cerrena</taxon>
    </lineage>
</organism>
<feature type="compositionally biased region" description="Polar residues" evidence="1">
    <location>
        <begin position="124"/>
        <end position="144"/>
    </location>
</feature>
<accession>A0AAW0GTE1</accession>
<keyword evidence="3" id="KW-1185">Reference proteome</keyword>
<dbReference type="AlphaFoldDB" id="A0AAW0GTE1"/>
<reference evidence="2 3" key="1">
    <citation type="submission" date="2022-09" db="EMBL/GenBank/DDBJ databases">
        <authorList>
            <person name="Palmer J.M."/>
        </authorList>
    </citation>
    <scope>NUCLEOTIDE SEQUENCE [LARGE SCALE GENOMIC DNA]</scope>
    <source>
        <strain evidence="2 3">DSM 7382</strain>
    </source>
</reference>
<protein>
    <submittedName>
        <fullName evidence="2">Uncharacterized protein</fullName>
    </submittedName>
</protein>
<feature type="region of interest" description="Disordered" evidence="1">
    <location>
        <begin position="92"/>
        <end position="161"/>
    </location>
</feature>